<dbReference type="InterPro" id="IPR036271">
    <property type="entry name" value="Tet_transcr_reg_TetR-rel_C_sf"/>
</dbReference>
<keyword evidence="2 4" id="KW-0238">DNA-binding</keyword>
<feature type="domain" description="HTH tetR-type" evidence="5">
    <location>
        <begin position="39"/>
        <end position="99"/>
    </location>
</feature>
<evidence type="ECO:0000259" key="5">
    <source>
        <dbReference type="PROSITE" id="PS50977"/>
    </source>
</evidence>
<dbReference type="PRINTS" id="PR00455">
    <property type="entry name" value="HTHTETR"/>
</dbReference>
<keyword evidence="7" id="KW-1185">Reference proteome</keyword>
<dbReference type="SUPFAM" id="SSF48498">
    <property type="entry name" value="Tetracyclin repressor-like, C-terminal domain"/>
    <property type="match status" value="1"/>
</dbReference>
<reference evidence="6 7" key="1">
    <citation type="submission" date="2019-09" db="EMBL/GenBank/DDBJ databases">
        <title>Characterization of the phylogenetic diversity of two novel species belonging to the genus Bifidobacterium: Bifidobacterium cebidarum sp. nov. and Bifidobacterium leontopitheci sp. nov.</title>
        <authorList>
            <person name="Lugli G.A."/>
            <person name="Duranti S."/>
            <person name="Milani C."/>
            <person name="Turroni F."/>
            <person name="Ventura M."/>
        </authorList>
    </citation>
    <scope>NUCLEOTIDE SEQUENCE [LARGE SCALE GENOMIC DNA]</scope>
    <source>
        <strain evidence="6 7">LMG 31469</strain>
    </source>
</reference>
<dbReference type="InterPro" id="IPR001647">
    <property type="entry name" value="HTH_TetR"/>
</dbReference>
<dbReference type="Gene3D" id="1.10.357.10">
    <property type="entry name" value="Tetracycline Repressor, domain 2"/>
    <property type="match status" value="1"/>
</dbReference>
<dbReference type="PANTHER" id="PTHR30055:SF234">
    <property type="entry name" value="HTH-TYPE TRANSCRIPTIONAL REGULATOR BETI"/>
    <property type="match status" value="1"/>
</dbReference>
<dbReference type="PROSITE" id="PS50977">
    <property type="entry name" value="HTH_TETR_2"/>
    <property type="match status" value="1"/>
</dbReference>
<accession>A0A6I1GB84</accession>
<keyword evidence="3" id="KW-0804">Transcription</keyword>
<dbReference type="Proteomes" id="UP000468413">
    <property type="component" value="Unassembled WGS sequence"/>
</dbReference>
<organism evidence="6 7">
    <name type="scientific">Bifidobacterium cebidarum</name>
    <dbReference type="NCBI Taxonomy" id="2650773"/>
    <lineage>
        <taxon>Bacteria</taxon>
        <taxon>Bacillati</taxon>
        <taxon>Actinomycetota</taxon>
        <taxon>Actinomycetes</taxon>
        <taxon>Bifidobacteriales</taxon>
        <taxon>Bifidobacteriaceae</taxon>
        <taxon>Bifidobacterium</taxon>
    </lineage>
</organism>
<feature type="DNA-binding region" description="H-T-H motif" evidence="4">
    <location>
        <begin position="62"/>
        <end position="81"/>
    </location>
</feature>
<protein>
    <submittedName>
        <fullName evidence="6">Transcriptional regulator, TetR family</fullName>
    </submittedName>
</protein>
<dbReference type="GO" id="GO:0000976">
    <property type="term" value="F:transcription cis-regulatory region binding"/>
    <property type="evidence" value="ECO:0007669"/>
    <property type="project" value="TreeGrafter"/>
</dbReference>
<dbReference type="AlphaFoldDB" id="A0A6I1GB84"/>
<dbReference type="InterPro" id="IPR050109">
    <property type="entry name" value="HTH-type_TetR-like_transc_reg"/>
</dbReference>
<evidence type="ECO:0000256" key="1">
    <source>
        <dbReference type="ARBA" id="ARBA00023015"/>
    </source>
</evidence>
<name>A0A6I1GB84_9BIFI</name>
<dbReference type="InterPro" id="IPR009057">
    <property type="entry name" value="Homeodomain-like_sf"/>
</dbReference>
<keyword evidence="1" id="KW-0805">Transcription regulation</keyword>
<gene>
    <name evidence="6" type="ORF">F7D08_0657</name>
</gene>
<evidence type="ECO:0000313" key="6">
    <source>
        <dbReference type="EMBL" id="KAB7788923.1"/>
    </source>
</evidence>
<dbReference type="EMBL" id="WBVS01000002">
    <property type="protein sequence ID" value="KAB7788923.1"/>
    <property type="molecule type" value="Genomic_DNA"/>
</dbReference>
<proteinExistence type="predicted"/>
<dbReference type="SUPFAM" id="SSF46689">
    <property type="entry name" value="Homeodomain-like"/>
    <property type="match status" value="1"/>
</dbReference>
<dbReference type="PANTHER" id="PTHR30055">
    <property type="entry name" value="HTH-TYPE TRANSCRIPTIONAL REGULATOR RUTR"/>
    <property type="match status" value="1"/>
</dbReference>
<evidence type="ECO:0000256" key="4">
    <source>
        <dbReference type="PROSITE-ProRule" id="PRU00335"/>
    </source>
</evidence>
<comment type="caution">
    <text evidence="6">The sequence shown here is derived from an EMBL/GenBank/DDBJ whole genome shotgun (WGS) entry which is preliminary data.</text>
</comment>
<dbReference type="Pfam" id="PF00440">
    <property type="entry name" value="TetR_N"/>
    <property type="match status" value="1"/>
</dbReference>
<evidence type="ECO:0000313" key="7">
    <source>
        <dbReference type="Proteomes" id="UP000468413"/>
    </source>
</evidence>
<dbReference type="GO" id="GO:0003700">
    <property type="term" value="F:DNA-binding transcription factor activity"/>
    <property type="evidence" value="ECO:0007669"/>
    <property type="project" value="TreeGrafter"/>
</dbReference>
<evidence type="ECO:0000256" key="3">
    <source>
        <dbReference type="ARBA" id="ARBA00023163"/>
    </source>
</evidence>
<sequence>MTVLRKEAIMETVSGTIPSTQSAANVIPTNMPRSERRREATDRKLMHATLQIAVERGISGVTIEEVARRSGVAKTTIYRRYHNSNELLRGISAMYLVNAEDELSPALSPTREHFTVMLSKLVDWVRANNIDVRSVGIVLSSEAEFFHHIVDQVVTPWLGKLRSFLNEGTAEGVFRPGLDERLLLSTIIGSLVAYEAIDQHPADSDIAAWPQRMTDLLWPALLA</sequence>
<dbReference type="Gene3D" id="1.10.10.60">
    <property type="entry name" value="Homeodomain-like"/>
    <property type="match status" value="1"/>
</dbReference>
<evidence type="ECO:0000256" key="2">
    <source>
        <dbReference type="ARBA" id="ARBA00023125"/>
    </source>
</evidence>